<comment type="caution">
    <text evidence="1">The sequence shown here is derived from an EMBL/GenBank/DDBJ whole genome shotgun (WGS) entry which is preliminary data.</text>
</comment>
<dbReference type="Proteomes" id="UP000811246">
    <property type="component" value="Chromosome 13"/>
</dbReference>
<dbReference type="AlphaFoldDB" id="A0A922DF29"/>
<organism evidence="1 2">
    <name type="scientific">Carya illinoinensis</name>
    <name type="common">Pecan</name>
    <dbReference type="NCBI Taxonomy" id="32201"/>
    <lineage>
        <taxon>Eukaryota</taxon>
        <taxon>Viridiplantae</taxon>
        <taxon>Streptophyta</taxon>
        <taxon>Embryophyta</taxon>
        <taxon>Tracheophyta</taxon>
        <taxon>Spermatophyta</taxon>
        <taxon>Magnoliopsida</taxon>
        <taxon>eudicotyledons</taxon>
        <taxon>Gunneridae</taxon>
        <taxon>Pentapetalae</taxon>
        <taxon>rosids</taxon>
        <taxon>fabids</taxon>
        <taxon>Fagales</taxon>
        <taxon>Juglandaceae</taxon>
        <taxon>Carya</taxon>
    </lineage>
</organism>
<reference evidence="1" key="1">
    <citation type="submission" date="2021-01" db="EMBL/GenBank/DDBJ databases">
        <authorList>
            <person name="Lovell J.T."/>
            <person name="Bentley N."/>
            <person name="Bhattarai G."/>
            <person name="Jenkins J.W."/>
            <person name="Sreedasyam A."/>
            <person name="Alarcon Y."/>
            <person name="Bock C."/>
            <person name="Boston L."/>
            <person name="Carlson J."/>
            <person name="Cervantes K."/>
            <person name="Clermont K."/>
            <person name="Krom N."/>
            <person name="Kubenka K."/>
            <person name="Mamidi S."/>
            <person name="Mattison C."/>
            <person name="Monteros M."/>
            <person name="Pisani C."/>
            <person name="Plott C."/>
            <person name="Rajasekar S."/>
            <person name="Rhein H.S."/>
            <person name="Rohla C."/>
            <person name="Song M."/>
            <person name="Hilaire R.S."/>
            <person name="Shu S."/>
            <person name="Wells L."/>
            <person name="Wang X."/>
            <person name="Webber J."/>
            <person name="Heerema R.J."/>
            <person name="Klein P."/>
            <person name="Conner P."/>
            <person name="Grauke L."/>
            <person name="Grimwood J."/>
            <person name="Schmutz J."/>
            <person name="Randall J.J."/>
        </authorList>
    </citation>
    <scope>NUCLEOTIDE SEQUENCE</scope>
    <source>
        <tissue evidence="1">Leaf</tissue>
    </source>
</reference>
<accession>A0A922DF29</accession>
<evidence type="ECO:0000313" key="1">
    <source>
        <dbReference type="EMBL" id="KAG6683179.1"/>
    </source>
</evidence>
<sequence>MGHMLWKSIKGGWGVLYQHIGFMVDDGSKIRFWHDIWCVDTTLKDSFLVVYEQKASVAELLGVSEGSMQCNVNFHKQPKIGKFVYSLTSLIYYILRKLGM</sequence>
<proteinExistence type="predicted"/>
<name>A0A922DF29_CARIL</name>
<dbReference type="EMBL" id="CM031837">
    <property type="protein sequence ID" value="KAG6683179.1"/>
    <property type="molecule type" value="Genomic_DNA"/>
</dbReference>
<evidence type="ECO:0000313" key="2">
    <source>
        <dbReference type="Proteomes" id="UP000811246"/>
    </source>
</evidence>
<gene>
    <name evidence="1" type="ORF">I3842_13G178800</name>
</gene>
<protein>
    <submittedName>
        <fullName evidence="1">Uncharacterized protein</fullName>
    </submittedName>
</protein>